<name>A0A9D4PL45_RHISA</name>
<gene>
    <name evidence="2" type="ORF">HPB52_021967</name>
</gene>
<reference evidence="2" key="2">
    <citation type="submission" date="2021-09" db="EMBL/GenBank/DDBJ databases">
        <authorList>
            <person name="Jia N."/>
            <person name="Wang J."/>
            <person name="Shi W."/>
            <person name="Du L."/>
            <person name="Sun Y."/>
            <person name="Zhan W."/>
            <person name="Jiang J."/>
            <person name="Wang Q."/>
            <person name="Zhang B."/>
            <person name="Ji P."/>
            <person name="Sakyi L.B."/>
            <person name="Cui X."/>
            <person name="Yuan T."/>
            <person name="Jiang B."/>
            <person name="Yang W."/>
            <person name="Lam T.T.-Y."/>
            <person name="Chang Q."/>
            <person name="Ding S."/>
            <person name="Wang X."/>
            <person name="Zhu J."/>
            <person name="Ruan X."/>
            <person name="Zhao L."/>
            <person name="Wei J."/>
            <person name="Que T."/>
            <person name="Du C."/>
            <person name="Cheng J."/>
            <person name="Dai P."/>
            <person name="Han X."/>
            <person name="Huang E."/>
            <person name="Gao Y."/>
            <person name="Liu J."/>
            <person name="Shao H."/>
            <person name="Ye R."/>
            <person name="Li L."/>
            <person name="Wei W."/>
            <person name="Wang X."/>
            <person name="Wang C."/>
            <person name="Huo Q."/>
            <person name="Li W."/>
            <person name="Guo W."/>
            <person name="Chen H."/>
            <person name="Chen S."/>
            <person name="Zhou L."/>
            <person name="Zhou L."/>
            <person name="Ni X."/>
            <person name="Tian J."/>
            <person name="Zhou Y."/>
            <person name="Sheng Y."/>
            <person name="Liu T."/>
            <person name="Pan Y."/>
            <person name="Xia L."/>
            <person name="Li J."/>
            <person name="Zhao F."/>
            <person name="Cao W."/>
        </authorList>
    </citation>
    <scope>NUCLEOTIDE SEQUENCE</scope>
    <source>
        <strain evidence="2">Rsan-2018</strain>
        <tissue evidence="2">Larvae</tissue>
    </source>
</reference>
<evidence type="ECO:0000313" key="2">
    <source>
        <dbReference type="EMBL" id="KAH7944608.1"/>
    </source>
</evidence>
<reference evidence="2" key="1">
    <citation type="journal article" date="2020" name="Cell">
        <title>Large-Scale Comparative Analyses of Tick Genomes Elucidate Their Genetic Diversity and Vector Capacities.</title>
        <authorList>
            <consortium name="Tick Genome and Microbiome Consortium (TIGMIC)"/>
            <person name="Jia N."/>
            <person name="Wang J."/>
            <person name="Shi W."/>
            <person name="Du L."/>
            <person name="Sun Y."/>
            <person name="Zhan W."/>
            <person name="Jiang J.F."/>
            <person name="Wang Q."/>
            <person name="Zhang B."/>
            <person name="Ji P."/>
            <person name="Bell-Sakyi L."/>
            <person name="Cui X.M."/>
            <person name="Yuan T.T."/>
            <person name="Jiang B.G."/>
            <person name="Yang W.F."/>
            <person name="Lam T.T."/>
            <person name="Chang Q.C."/>
            <person name="Ding S.J."/>
            <person name="Wang X.J."/>
            <person name="Zhu J.G."/>
            <person name="Ruan X.D."/>
            <person name="Zhao L."/>
            <person name="Wei J.T."/>
            <person name="Ye R.Z."/>
            <person name="Que T.C."/>
            <person name="Du C.H."/>
            <person name="Zhou Y.H."/>
            <person name="Cheng J.X."/>
            <person name="Dai P.F."/>
            <person name="Guo W.B."/>
            <person name="Han X.H."/>
            <person name="Huang E.J."/>
            <person name="Li L.F."/>
            <person name="Wei W."/>
            <person name="Gao Y.C."/>
            <person name="Liu J.Z."/>
            <person name="Shao H.Z."/>
            <person name="Wang X."/>
            <person name="Wang C.C."/>
            <person name="Yang T.C."/>
            <person name="Huo Q.B."/>
            <person name="Li W."/>
            <person name="Chen H.Y."/>
            <person name="Chen S.E."/>
            <person name="Zhou L.G."/>
            <person name="Ni X.B."/>
            <person name="Tian J.H."/>
            <person name="Sheng Y."/>
            <person name="Liu T."/>
            <person name="Pan Y.S."/>
            <person name="Xia L.Y."/>
            <person name="Li J."/>
            <person name="Zhao F."/>
            <person name="Cao W.C."/>
        </authorList>
    </citation>
    <scope>NUCLEOTIDE SEQUENCE</scope>
    <source>
        <strain evidence="2">Rsan-2018</strain>
    </source>
</reference>
<proteinExistence type="predicted"/>
<protein>
    <submittedName>
        <fullName evidence="2">Uncharacterized protein</fullName>
    </submittedName>
</protein>
<comment type="caution">
    <text evidence="2">The sequence shown here is derived from an EMBL/GenBank/DDBJ whole genome shotgun (WGS) entry which is preliminary data.</text>
</comment>
<dbReference type="EMBL" id="JABSTV010001253">
    <property type="protein sequence ID" value="KAH7944608.1"/>
    <property type="molecule type" value="Genomic_DNA"/>
</dbReference>
<evidence type="ECO:0000313" key="3">
    <source>
        <dbReference type="Proteomes" id="UP000821837"/>
    </source>
</evidence>
<dbReference type="Proteomes" id="UP000821837">
    <property type="component" value="Unassembled WGS sequence"/>
</dbReference>
<accession>A0A9D4PL45</accession>
<feature type="compositionally biased region" description="Basic and acidic residues" evidence="1">
    <location>
        <begin position="119"/>
        <end position="144"/>
    </location>
</feature>
<keyword evidence="3" id="KW-1185">Reference proteome</keyword>
<sequence length="144" mass="15335">MHQLAQQLALSTTAIGEAIVEAAGLTADQAKGHIVSPNFTQNIVLVSTPDSDLAESAGDVACKTQGKITYALPNAKFCGEAHPTALTLKKQVEIKTPFNIERKKPFQVSGGAPTVRGAGAEDKQEKGARSDLGRESQRYCESRR</sequence>
<evidence type="ECO:0000256" key="1">
    <source>
        <dbReference type="SAM" id="MobiDB-lite"/>
    </source>
</evidence>
<dbReference type="AlphaFoldDB" id="A0A9D4PL45"/>
<organism evidence="2 3">
    <name type="scientific">Rhipicephalus sanguineus</name>
    <name type="common">Brown dog tick</name>
    <name type="synonym">Ixodes sanguineus</name>
    <dbReference type="NCBI Taxonomy" id="34632"/>
    <lineage>
        <taxon>Eukaryota</taxon>
        <taxon>Metazoa</taxon>
        <taxon>Ecdysozoa</taxon>
        <taxon>Arthropoda</taxon>
        <taxon>Chelicerata</taxon>
        <taxon>Arachnida</taxon>
        <taxon>Acari</taxon>
        <taxon>Parasitiformes</taxon>
        <taxon>Ixodida</taxon>
        <taxon>Ixodoidea</taxon>
        <taxon>Ixodidae</taxon>
        <taxon>Rhipicephalinae</taxon>
        <taxon>Rhipicephalus</taxon>
        <taxon>Rhipicephalus</taxon>
    </lineage>
</organism>
<feature type="region of interest" description="Disordered" evidence="1">
    <location>
        <begin position="105"/>
        <end position="144"/>
    </location>
</feature>